<protein>
    <submittedName>
        <fullName evidence="1">Uncharacterized protein</fullName>
    </submittedName>
</protein>
<name>A0A419ABC9_9RHOB</name>
<gene>
    <name evidence="1" type="ORF">D3P05_02620</name>
</gene>
<dbReference type="AlphaFoldDB" id="A0A419ABC9"/>
<dbReference type="Proteomes" id="UP000283587">
    <property type="component" value="Unassembled WGS sequence"/>
</dbReference>
<proteinExistence type="predicted"/>
<dbReference type="RefSeq" id="WP_119896634.1">
    <property type="nucleotide sequence ID" value="NZ_QZEW01000008.1"/>
</dbReference>
<dbReference type="EMBL" id="QZEW01000008">
    <property type="protein sequence ID" value="RJL20752.1"/>
    <property type="molecule type" value="Genomic_DNA"/>
</dbReference>
<sequence>MSFEMQPMLYYGVIVEGASSRLSVNRSISTSILPNEPIILMVGEPAEFSGRPRNGVRYLNLGLSTETAFIEELSNTYHTHVFHDLIQKSRDGIQFRRLPRCPVIDEIVREMTSPPFGRAITDLRMEAGTLNLVAEIARCLHEDRFGHCGSKGLRRCELLRTHRVRDLLEAHLHSPLTLS</sequence>
<keyword evidence="2" id="KW-1185">Reference proteome</keyword>
<organism evidence="1 2">
    <name type="scientific">Paracoccus siganidrum</name>
    <dbReference type="NCBI Taxonomy" id="1276757"/>
    <lineage>
        <taxon>Bacteria</taxon>
        <taxon>Pseudomonadati</taxon>
        <taxon>Pseudomonadota</taxon>
        <taxon>Alphaproteobacteria</taxon>
        <taxon>Rhodobacterales</taxon>
        <taxon>Paracoccaceae</taxon>
        <taxon>Paracoccus</taxon>
    </lineage>
</organism>
<evidence type="ECO:0000313" key="2">
    <source>
        <dbReference type="Proteomes" id="UP000283587"/>
    </source>
</evidence>
<accession>A0A419ABC9</accession>
<reference evidence="2" key="1">
    <citation type="submission" date="2018-09" db="EMBL/GenBank/DDBJ databases">
        <title>Paracoccus onubensis nov. sp. a moderate halophilic bacterium isolated from Gruta de las Maravillas (Aracena, Spain).</title>
        <authorList>
            <person name="Jurado V."/>
            <person name="Gutierrez-Patricio S."/>
            <person name="Gonzalez-Pimentel J.L."/>
            <person name="Miller A.Z."/>
            <person name="Laiz L."/>
            <person name="Saiz-Jimenez C."/>
        </authorList>
    </citation>
    <scope>NUCLEOTIDE SEQUENCE [LARGE SCALE GENOMIC DNA]</scope>
    <source>
        <strain evidence="2">DSM 26381</strain>
    </source>
</reference>
<evidence type="ECO:0000313" key="1">
    <source>
        <dbReference type="EMBL" id="RJL20752.1"/>
    </source>
</evidence>
<comment type="caution">
    <text evidence="1">The sequence shown here is derived from an EMBL/GenBank/DDBJ whole genome shotgun (WGS) entry which is preliminary data.</text>
</comment>